<dbReference type="RefSeq" id="WP_146435313.1">
    <property type="nucleotide sequence ID" value="NZ_SJPF01000005.1"/>
</dbReference>
<keyword evidence="5" id="KW-1185">Reference proteome</keyword>
<protein>
    <submittedName>
        <fullName evidence="4">Site-specific tyrosine recombinase XerC</fullName>
    </submittedName>
</protein>
<evidence type="ECO:0000259" key="3">
    <source>
        <dbReference type="PROSITE" id="PS51898"/>
    </source>
</evidence>
<name>A0A5C5UYX6_9BACT</name>
<gene>
    <name evidence="4" type="ORF">Enr8_41970</name>
</gene>
<dbReference type="InterPro" id="IPR011010">
    <property type="entry name" value="DNA_brk_join_enz"/>
</dbReference>
<dbReference type="InterPro" id="IPR002104">
    <property type="entry name" value="Integrase_catalytic"/>
</dbReference>
<dbReference type="Pfam" id="PF00589">
    <property type="entry name" value="Phage_integrase"/>
    <property type="match status" value="1"/>
</dbReference>
<dbReference type="CDD" id="cd00397">
    <property type="entry name" value="DNA_BRE_C"/>
    <property type="match status" value="1"/>
</dbReference>
<dbReference type="AlphaFoldDB" id="A0A5C5UYX6"/>
<dbReference type="PROSITE" id="PS51898">
    <property type="entry name" value="TYR_RECOMBINASE"/>
    <property type="match status" value="1"/>
</dbReference>
<reference evidence="4 5" key="1">
    <citation type="submission" date="2019-02" db="EMBL/GenBank/DDBJ databases">
        <title>Deep-cultivation of Planctomycetes and their phenomic and genomic characterization uncovers novel biology.</title>
        <authorList>
            <person name="Wiegand S."/>
            <person name="Jogler M."/>
            <person name="Boedeker C."/>
            <person name="Pinto D."/>
            <person name="Vollmers J."/>
            <person name="Rivas-Marin E."/>
            <person name="Kohn T."/>
            <person name="Peeters S.H."/>
            <person name="Heuer A."/>
            <person name="Rast P."/>
            <person name="Oberbeckmann S."/>
            <person name="Bunk B."/>
            <person name="Jeske O."/>
            <person name="Meyerdierks A."/>
            <person name="Storesund J.E."/>
            <person name="Kallscheuer N."/>
            <person name="Luecker S."/>
            <person name="Lage O.M."/>
            <person name="Pohl T."/>
            <person name="Merkel B.J."/>
            <person name="Hornburger P."/>
            <person name="Mueller R.-W."/>
            <person name="Bruemmer F."/>
            <person name="Labrenz M."/>
            <person name="Spormann A.M."/>
            <person name="Op Den Camp H."/>
            <person name="Overmann J."/>
            <person name="Amann R."/>
            <person name="Jetten M.S.M."/>
            <person name="Mascher T."/>
            <person name="Medema M.H."/>
            <person name="Devos D.P."/>
            <person name="Kaster A.-K."/>
            <person name="Ovreas L."/>
            <person name="Rohde M."/>
            <person name="Galperin M.Y."/>
            <person name="Jogler C."/>
        </authorList>
    </citation>
    <scope>NUCLEOTIDE SEQUENCE [LARGE SCALE GENOMIC DNA]</scope>
    <source>
        <strain evidence="4 5">Enr8</strain>
    </source>
</reference>
<evidence type="ECO:0000313" key="4">
    <source>
        <dbReference type="EMBL" id="TWT30675.1"/>
    </source>
</evidence>
<proteinExistence type="predicted"/>
<comment type="caution">
    <text evidence="4">The sequence shown here is derived from an EMBL/GenBank/DDBJ whole genome shotgun (WGS) entry which is preliminary data.</text>
</comment>
<dbReference type="InterPro" id="IPR013762">
    <property type="entry name" value="Integrase-like_cat_sf"/>
</dbReference>
<keyword evidence="1" id="KW-0238">DNA-binding</keyword>
<dbReference type="GO" id="GO:0003677">
    <property type="term" value="F:DNA binding"/>
    <property type="evidence" value="ECO:0007669"/>
    <property type="project" value="UniProtKB-KW"/>
</dbReference>
<dbReference type="GO" id="GO:0015074">
    <property type="term" value="P:DNA integration"/>
    <property type="evidence" value="ECO:0007669"/>
    <property type="project" value="InterPro"/>
</dbReference>
<feature type="domain" description="Tyr recombinase" evidence="3">
    <location>
        <begin position="187"/>
        <end position="365"/>
    </location>
</feature>
<dbReference type="SUPFAM" id="SSF56349">
    <property type="entry name" value="DNA breaking-rejoining enzymes"/>
    <property type="match status" value="1"/>
</dbReference>
<dbReference type="GO" id="GO:0006310">
    <property type="term" value="P:DNA recombination"/>
    <property type="evidence" value="ECO:0007669"/>
    <property type="project" value="UniProtKB-KW"/>
</dbReference>
<evidence type="ECO:0000256" key="1">
    <source>
        <dbReference type="ARBA" id="ARBA00023125"/>
    </source>
</evidence>
<evidence type="ECO:0000313" key="5">
    <source>
        <dbReference type="Proteomes" id="UP000318878"/>
    </source>
</evidence>
<dbReference type="Gene3D" id="1.10.150.130">
    <property type="match status" value="1"/>
</dbReference>
<dbReference type="EMBL" id="SJPF01000005">
    <property type="protein sequence ID" value="TWT30675.1"/>
    <property type="molecule type" value="Genomic_DNA"/>
</dbReference>
<dbReference type="OrthoDB" id="246806at2"/>
<accession>A0A5C5UYX6</accession>
<dbReference type="Gene3D" id="1.10.443.10">
    <property type="entry name" value="Intergrase catalytic core"/>
    <property type="match status" value="1"/>
</dbReference>
<keyword evidence="2" id="KW-0233">DNA recombination</keyword>
<sequence>MSKSKGEKPSKPYPEFPLFAHASGRWCKKINGKFHYFGPWRDHEAALARYLEQVDYLKAGRKPPNPEAKGLRLWGLCNVFCETQDYKLSVGEIVRSTHQDYVETCERIVKFFGRDTIVEHLQAADFQQLREEMAKTLGLRTIGNEINRIRIVLKYAYDEGLIAHPVRFGNQFKRPPKSALRRQKQAKGPQMFTVEQARELIRRATPPMRAMLLLAANCGFGNNDCASLTFQYLDLKGGWHTLPRPKTGIERRCPLWPETVAAIEAYLPRRPNPQHEEDQDLVFITKYGLRYVRDSENAVSKEFAKIRGFAGTKGTFYWMRHTFETIGGESRDQVAVDHIMGHAKETMATEYREWIGPERLESVVSFVREWLYPVPRIVVLP</sequence>
<evidence type="ECO:0000256" key="2">
    <source>
        <dbReference type="ARBA" id="ARBA00023172"/>
    </source>
</evidence>
<dbReference type="Proteomes" id="UP000318878">
    <property type="component" value="Unassembled WGS sequence"/>
</dbReference>
<organism evidence="4 5">
    <name type="scientific">Blastopirellula retiformator</name>
    <dbReference type="NCBI Taxonomy" id="2527970"/>
    <lineage>
        <taxon>Bacteria</taxon>
        <taxon>Pseudomonadati</taxon>
        <taxon>Planctomycetota</taxon>
        <taxon>Planctomycetia</taxon>
        <taxon>Pirellulales</taxon>
        <taxon>Pirellulaceae</taxon>
        <taxon>Blastopirellula</taxon>
    </lineage>
</organism>
<dbReference type="InterPro" id="IPR010998">
    <property type="entry name" value="Integrase_recombinase_N"/>
</dbReference>